<dbReference type="AlphaFoldDB" id="A0AAV7XLT9"/>
<proteinExistence type="predicted"/>
<feature type="region of interest" description="Disordered" evidence="1">
    <location>
        <begin position="45"/>
        <end position="66"/>
    </location>
</feature>
<evidence type="ECO:0000256" key="1">
    <source>
        <dbReference type="SAM" id="MobiDB-lite"/>
    </source>
</evidence>
<protein>
    <submittedName>
        <fullName evidence="2">Uncharacterized protein</fullName>
    </submittedName>
</protein>
<evidence type="ECO:0000313" key="3">
    <source>
        <dbReference type="Proteomes" id="UP001075354"/>
    </source>
</evidence>
<gene>
    <name evidence="2" type="ORF">ONE63_009626</name>
</gene>
<accession>A0AAV7XLT9</accession>
<reference evidence="2" key="1">
    <citation type="submission" date="2022-12" db="EMBL/GenBank/DDBJ databases">
        <title>Chromosome-level genome assembly of the bean flower thrips Megalurothrips usitatus.</title>
        <authorList>
            <person name="Ma L."/>
            <person name="Liu Q."/>
            <person name="Li H."/>
            <person name="Cai W."/>
        </authorList>
    </citation>
    <scope>NUCLEOTIDE SEQUENCE</scope>
    <source>
        <strain evidence="2">Cailab_2022a</strain>
    </source>
</reference>
<keyword evidence="3" id="KW-1185">Reference proteome</keyword>
<sequence length="66" mass="7172">MPSGLGGSYRSLADDVYKSTTVAENKFNMIESVKKAFSFVAPSNGRSDPLIVRDEGRPEPTIIPAR</sequence>
<dbReference type="EMBL" id="JAPTSV010000008">
    <property type="protein sequence ID" value="KAJ1524746.1"/>
    <property type="molecule type" value="Genomic_DNA"/>
</dbReference>
<name>A0AAV7XLT9_9NEOP</name>
<comment type="caution">
    <text evidence="2">The sequence shown here is derived from an EMBL/GenBank/DDBJ whole genome shotgun (WGS) entry which is preliminary data.</text>
</comment>
<organism evidence="2 3">
    <name type="scientific">Megalurothrips usitatus</name>
    <name type="common">bean blossom thrips</name>
    <dbReference type="NCBI Taxonomy" id="439358"/>
    <lineage>
        <taxon>Eukaryota</taxon>
        <taxon>Metazoa</taxon>
        <taxon>Ecdysozoa</taxon>
        <taxon>Arthropoda</taxon>
        <taxon>Hexapoda</taxon>
        <taxon>Insecta</taxon>
        <taxon>Pterygota</taxon>
        <taxon>Neoptera</taxon>
        <taxon>Paraneoptera</taxon>
        <taxon>Thysanoptera</taxon>
        <taxon>Terebrantia</taxon>
        <taxon>Thripoidea</taxon>
        <taxon>Thripidae</taxon>
        <taxon>Megalurothrips</taxon>
    </lineage>
</organism>
<dbReference type="Proteomes" id="UP001075354">
    <property type="component" value="Chromosome 8"/>
</dbReference>
<evidence type="ECO:0000313" key="2">
    <source>
        <dbReference type="EMBL" id="KAJ1524746.1"/>
    </source>
</evidence>